<accession>A0AAX2A254</accession>
<reference evidence="2 3" key="1">
    <citation type="submission" date="2019-01" db="EMBL/GenBank/DDBJ databases">
        <title>Anoxybacillus flavithermus in powdered infant formula.</title>
        <authorList>
            <person name="Rhee M.S."/>
            <person name="Choi I.-G."/>
            <person name="Cho T.J."/>
            <person name="Park B."/>
        </authorList>
    </citation>
    <scope>NUCLEOTIDE SEQUENCE [LARGE SCALE GENOMIC DNA]</scope>
    <source>
        <strain evidence="2 3">FHS-PPAM212</strain>
    </source>
</reference>
<dbReference type="Gene3D" id="3.10.450.40">
    <property type="match status" value="1"/>
</dbReference>
<sequence>MHMRMKTFLTGIVVGATAAYIFDQWQHRRLISSEQALQKAKEAFQQTGDVTGSWIQTTVEMIEKNGLRYTVYRGGVTRPTDAYECLIDAKTGTIIEARKL</sequence>
<dbReference type="EMBL" id="SBBW01000012">
    <property type="protein sequence ID" value="RWU14567.1"/>
    <property type="molecule type" value="Genomic_DNA"/>
</dbReference>
<comment type="caution">
    <text evidence="2">The sequence shown here is derived from an EMBL/GenBank/DDBJ whole genome shotgun (WGS) entry which is preliminary data.</text>
</comment>
<dbReference type="InterPro" id="IPR025711">
    <property type="entry name" value="PepSY"/>
</dbReference>
<feature type="domain" description="PepSY" evidence="1">
    <location>
        <begin position="31"/>
        <end position="97"/>
    </location>
</feature>
<dbReference type="Pfam" id="PF03413">
    <property type="entry name" value="PepSY"/>
    <property type="match status" value="1"/>
</dbReference>
<name>A0AAX2A254_9BACL</name>
<dbReference type="AlphaFoldDB" id="A0AAX2A254"/>
<dbReference type="Proteomes" id="UP000286434">
    <property type="component" value="Unassembled WGS sequence"/>
</dbReference>
<evidence type="ECO:0000313" key="3">
    <source>
        <dbReference type="Proteomes" id="UP000286434"/>
    </source>
</evidence>
<proteinExistence type="predicted"/>
<protein>
    <recommendedName>
        <fullName evidence="1">PepSY domain-containing protein</fullName>
    </recommendedName>
</protein>
<evidence type="ECO:0000259" key="1">
    <source>
        <dbReference type="Pfam" id="PF03413"/>
    </source>
</evidence>
<gene>
    <name evidence="2" type="ORF">EA138_04995</name>
</gene>
<organism evidence="2 3">
    <name type="scientific">Anoxybacillus flavithermus</name>
    <dbReference type="NCBI Taxonomy" id="33934"/>
    <lineage>
        <taxon>Bacteria</taxon>
        <taxon>Bacillati</taxon>
        <taxon>Bacillota</taxon>
        <taxon>Bacilli</taxon>
        <taxon>Bacillales</taxon>
        <taxon>Anoxybacillaceae</taxon>
        <taxon>Anoxybacillus</taxon>
    </lineage>
</organism>
<evidence type="ECO:0000313" key="2">
    <source>
        <dbReference type="EMBL" id="RWU14567.1"/>
    </source>
</evidence>